<comment type="caution">
    <text evidence="1">The sequence shown here is derived from an EMBL/GenBank/DDBJ whole genome shotgun (WGS) entry which is preliminary data.</text>
</comment>
<evidence type="ECO:0000313" key="1">
    <source>
        <dbReference type="EMBL" id="MBC2903147.1"/>
    </source>
</evidence>
<keyword evidence="2" id="KW-1185">Reference proteome</keyword>
<dbReference type="Proteomes" id="UP000584670">
    <property type="component" value="Unassembled WGS sequence"/>
</dbReference>
<name>A0A7X1J7K7_9ACTN</name>
<accession>A0A7X1J7K7</accession>
<protein>
    <submittedName>
        <fullName evidence="1">Uncharacterized protein</fullName>
    </submittedName>
</protein>
<organism evidence="1 2">
    <name type="scientific">Streptomyces cupreus</name>
    <dbReference type="NCBI Taxonomy" id="2759956"/>
    <lineage>
        <taxon>Bacteria</taxon>
        <taxon>Bacillati</taxon>
        <taxon>Actinomycetota</taxon>
        <taxon>Actinomycetes</taxon>
        <taxon>Kitasatosporales</taxon>
        <taxon>Streptomycetaceae</taxon>
        <taxon>Streptomyces</taxon>
    </lineage>
</organism>
<evidence type="ECO:0000313" key="2">
    <source>
        <dbReference type="Proteomes" id="UP000584670"/>
    </source>
</evidence>
<sequence length="171" mass="17960">MAQDALGRLFDISTGFVPVDMQTAQTGKRVSLRDCGGVTVVLFKAAGTAGDDPTLTLKEHTASTGGTSQNLAIIDEYWIKTEATLDGDETWTRETQAAAATIADPGGDGTSAEAQQIVVFEVDGRQLSDGYSYISVDVADTGTNAQLGCVLYLLRDLNSQRTPANLAAPLS</sequence>
<dbReference type="RefSeq" id="WP_186283035.1">
    <property type="nucleotide sequence ID" value="NZ_JACMSF010000015.1"/>
</dbReference>
<dbReference type="EMBL" id="JACMSF010000015">
    <property type="protein sequence ID" value="MBC2903147.1"/>
    <property type="molecule type" value="Genomic_DNA"/>
</dbReference>
<dbReference type="AlphaFoldDB" id="A0A7X1J7K7"/>
<proteinExistence type="predicted"/>
<reference evidence="1 2" key="1">
    <citation type="submission" date="2020-08" db="EMBL/GenBank/DDBJ databases">
        <title>Streptomyces sp. PSKA01 genome sequencing and assembly.</title>
        <authorList>
            <person name="Mandal S."/>
            <person name="Maiti P.K."/>
            <person name="Das P."/>
        </authorList>
    </citation>
    <scope>NUCLEOTIDE SEQUENCE [LARGE SCALE GENOMIC DNA]</scope>
    <source>
        <strain evidence="1 2">PSKA01</strain>
    </source>
</reference>
<gene>
    <name evidence="1" type="ORF">H4N64_16330</name>
</gene>